<comment type="caution">
    <text evidence="5">The sequence shown here is derived from an EMBL/GenBank/DDBJ whole genome shotgun (WGS) entry which is preliminary data.</text>
</comment>
<evidence type="ECO:0000256" key="3">
    <source>
        <dbReference type="SAM" id="SignalP"/>
    </source>
</evidence>
<feature type="signal peptide" evidence="3">
    <location>
        <begin position="1"/>
        <end position="22"/>
    </location>
</feature>
<gene>
    <name evidence="5" type="ORF">ACFODU_01345</name>
</gene>
<dbReference type="PANTHER" id="PTHR47234">
    <property type="match status" value="1"/>
</dbReference>
<keyword evidence="6" id="KW-1185">Reference proteome</keyword>
<feature type="chain" id="PRO_5045179979" evidence="3">
    <location>
        <begin position="23"/>
        <end position="155"/>
    </location>
</feature>
<dbReference type="InterPro" id="IPR012910">
    <property type="entry name" value="Plug_dom"/>
</dbReference>
<comment type="subcellular location">
    <subcellularLocation>
        <location evidence="1">Cell outer membrane</location>
        <topology evidence="1">Multi-pass membrane protein</topology>
    </subcellularLocation>
</comment>
<evidence type="ECO:0000256" key="1">
    <source>
        <dbReference type="PROSITE-ProRule" id="PRU01360"/>
    </source>
</evidence>
<organism evidence="5 6">
    <name type="scientific">Alteraurantiacibacter palmitatis</name>
    <dbReference type="NCBI Taxonomy" id="2054628"/>
    <lineage>
        <taxon>Bacteria</taxon>
        <taxon>Pseudomonadati</taxon>
        <taxon>Pseudomonadota</taxon>
        <taxon>Alphaproteobacteria</taxon>
        <taxon>Sphingomonadales</taxon>
        <taxon>Erythrobacteraceae</taxon>
        <taxon>Alteraurantiacibacter</taxon>
    </lineage>
</organism>
<dbReference type="PANTHER" id="PTHR47234:SF3">
    <property type="entry name" value="SECRETIN_TONB SHORT N-TERMINAL DOMAIN-CONTAINING PROTEIN"/>
    <property type="match status" value="1"/>
</dbReference>
<protein>
    <submittedName>
        <fullName evidence="5">TonB-dependent receptor plug domain-containing protein</fullName>
    </submittedName>
</protein>
<dbReference type="RefSeq" id="WP_377922546.1">
    <property type="nucleotide sequence ID" value="NZ_JBHRST010000001.1"/>
</dbReference>
<feature type="domain" description="TonB-dependent receptor plug" evidence="4">
    <location>
        <begin position="51"/>
        <end position="155"/>
    </location>
</feature>
<dbReference type="EMBL" id="JBHRST010000001">
    <property type="protein sequence ID" value="MFC3096445.1"/>
    <property type="molecule type" value="Genomic_DNA"/>
</dbReference>
<proteinExistence type="inferred from homology"/>
<dbReference type="PROSITE" id="PS52016">
    <property type="entry name" value="TONB_DEPENDENT_REC_3"/>
    <property type="match status" value="1"/>
</dbReference>
<feature type="compositionally biased region" description="Polar residues" evidence="2">
    <location>
        <begin position="81"/>
        <end position="103"/>
    </location>
</feature>
<evidence type="ECO:0000259" key="4">
    <source>
        <dbReference type="Pfam" id="PF07715"/>
    </source>
</evidence>
<feature type="non-terminal residue" evidence="5">
    <location>
        <position position="155"/>
    </location>
</feature>
<reference evidence="6" key="1">
    <citation type="journal article" date="2019" name="Int. J. Syst. Evol. Microbiol.">
        <title>The Global Catalogue of Microorganisms (GCM) 10K type strain sequencing project: providing services to taxonomists for standard genome sequencing and annotation.</title>
        <authorList>
            <consortium name="The Broad Institute Genomics Platform"/>
            <consortium name="The Broad Institute Genome Sequencing Center for Infectious Disease"/>
            <person name="Wu L."/>
            <person name="Ma J."/>
        </authorList>
    </citation>
    <scope>NUCLEOTIDE SEQUENCE [LARGE SCALE GENOMIC DNA]</scope>
    <source>
        <strain evidence="6">KCTC 52607</strain>
    </source>
</reference>
<dbReference type="InterPro" id="IPR037066">
    <property type="entry name" value="Plug_dom_sf"/>
</dbReference>
<evidence type="ECO:0000313" key="5">
    <source>
        <dbReference type="EMBL" id="MFC3096445.1"/>
    </source>
</evidence>
<dbReference type="Gene3D" id="2.170.130.10">
    <property type="entry name" value="TonB-dependent receptor, plug domain"/>
    <property type="match status" value="1"/>
</dbReference>
<evidence type="ECO:0000313" key="6">
    <source>
        <dbReference type="Proteomes" id="UP001595456"/>
    </source>
</evidence>
<dbReference type="Proteomes" id="UP001595456">
    <property type="component" value="Unassembled WGS sequence"/>
</dbReference>
<dbReference type="InterPro" id="IPR039426">
    <property type="entry name" value="TonB-dep_rcpt-like"/>
</dbReference>
<keyword evidence="1" id="KW-0998">Cell outer membrane</keyword>
<sequence>MSNKQVFKALLLAGGASTFAMAAPAVAQDEGASSSDRIVVTGSRIQRQDFEANSPIVTIDETLLERTSTAALESNLNRLPQFTPAKTPTQGGDIQPTATNTPGGATISLRGIGANRNLVLIDGRRATPGNASGVVDISTIPAAAVERVEIITGGA</sequence>
<keyword evidence="1" id="KW-0472">Membrane</keyword>
<keyword evidence="5" id="KW-0675">Receptor</keyword>
<accession>A0ABV7E361</accession>
<evidence type="ECO:0000256" key="2">
    <source>
        <dbReference type="SAM" id="MobiDB-lite"/>
    </source>
</evidence>
<dbReference type="Pfam" id="PF07715">
    <property type="entry name" value="Plug"/>
    <property type="match status" value="1"/>
</dbReference>
<keyword evidence="3" id="KW-0732">Signal</keyword>
<keyword evidence="1" id="KW-0813">Transport</keyword>
<name>A0ABV7E361_9SPHN</name>
<feature type="region of interest" description="Disordered" evidence="2">
    <location>
        <begin position="81"/>
        <end position="105"/>
    </location>
</feature>
<keyword evidence="1" id="KW-0812">Transmembrane</keyword>
<dbReference type="SUPFAM" id="SSF56935">
    <property type="entry name" value="Porins"/>
    <property type="match status" value="1"/>
</dbReference>
<comment type="similarity">
    <text evidence="1">Belongs to the TonB-dependent receptor family.</text>
</comment>
<keyword evidence="1" id="KW-1134">Transmembrane beta strand</keyword>